<comment type="caution">
    <text evidence="2">The sequence shown here is derived from an EMBL/GenBank/DDBJ whole genome shotgun (WGS) entry which is preliminary data.</text>
</comment>
<accession>A0ABN1Y3M7</accession>
<reference evidence="2 3" key="1">
    <citation type="journal article" date="2019" name="Int. J. Syst. Evol. Microbiol.">
        <title>The Global Catalogue of Microorganisms (GCM) 10K type strain sequencing project: providing services to taxonomists for standard genome sequencing and annotation.</title>
        <authorList>
            <consortium name="The Broad Institute Genomics Platform"/>
            <consortium name="The Broad Institute Genome Sequencing Center for Infectious Disease"/>
            <person name="Wu L."/>
            <person name="Ma J."/>
        </authorList>
    </citation>
    <scope>NUCLEOTIDE SEQUENCE [LARGE SCALE GENOMIC DNA]</scope>
    <source>
        <strain evidence="2 3">JCM 12393</strain>
    </source>
</reference>
<protein>
    <submittedName>
        <fullName evidence="2">Uncharacterized protein</fullName>
    </submittedName>
</protein>
<name>A0ABN1Y3M7_9ACTN</name>
<sequence>MTTEHDDPYGTWGDEGDIDGPTHAEEKAFEIALDVADEQRRAEEERAADPQPGHTEMCEGCHGTGDGYEDEVWDDDTGDVVTAEYDRCPECGGCGYYDCDGTCEFAQDPDAF</sequence>
<dbReference type="Proteomes" id="UP001499863">
    <property type="component" value="Unassembled WGS sequence"/>
</dbReference>
<evidence type="ECO:0000313" key="3">
    <source>
        <dbReference type="Proteomes" id="UP001499863"/>
    </source>
</evidence>
<gene>
    <name evidence="2" type="ORF">GCM10009639_33930</name>
</gene>
<keyword evidence="3" id="KW-1185">Reference proteome</keyword>
<feature type="region of interest" description="Disordered" evidence="1">
    <location>
        <begin position="1"/>
        <end position="25"/>
    </location>
</feature>
<proteinExistence type="predicted"/>
<organism evidence="2 3">
    <name type="scientific">Kitasatospora putterlickiae</name>
    <dbReference type="NCBI Taxonomy" id="221725"/>
    <lineage>
        <taxon>Bacteria</taxon>
        <taxon>Bacillati</taxon>
        <taxon>Actinomycetota</taxon>
        <taxon>Actinomycetes</taxon>
        <taxon>Kitasatosporales</taxon>
        <taxon>Streptomycetaceae</taxon>
        <taxon>Kitasatospora</taxon>
    </lineage>
</organism>
<dbReference type="RefSeq" id="WP_344335866.1">
    <property type="nucleotide sequence ID" value="NZ_BAAAKJ010000186.1"/>
</dbReference>
<evidence type="ECO:0000256" key="1">
    <source>
        <dbReference type="SAM" id="MobiDB-lite"/>
    </source>
</evidence>
<evidence type="ECO:0000313" key="2">
    <source>
        <dbReference type="EMBL" id="GAA1397056.1"/>
    </source>
</evidence>
<dbReference type="EMBL" id="BAAAKJ010000186">
    <property type="protein sequence ID" value="GAA1397056.1"/>
    <property type="molecule type" value="Genomic_DNA"/>
</dbReference>